<keyword evidence="4" id="KW-0249">Electron transport</keyword>
<feature type="transmembrane region" description="Helical" evidence="7">
    <location>
        <begin position="7"/>
        <end position="27"/>
    </location>
</feature>
<evidence type="ECO:0000256" key="3">
    <source>
        <dbReference type="ARBA" id="ARBA00022692"/>
    </source>
</evidence>
<feature type="transmembrane region" description="Helical" evidence="7">
    <location>
        <begin position="83"/>
        <end position="104"/>
    </location>
</feature>
<protein>
    <recommendedName>
        <fullName evidence="8">Cytochrome b561 domain-containing protein</fullName>
    </recommendedName>
</protein>
<keyword evidence="3 7" id="KW-0812">Transmembrane</keyword>
<evidence type="ECO:0000256" key="5">
    <source>
        <dbReference type="ARBA" id="ARBA00022989"/>
    </source>
</evidence>
<evidence type="ECO:0000256" key="6">
    <source>
        <dbReference type="ARBA" id="ARBA00023136"/>
    </source>
</evidence>
<keyword evidence="2" id="KW-0813">Transport</keyword>
<evidence type="ECO:0000256" key="4">
    <source>
        <dbReference type="ARBA" id="ARBA00022982"/>
    </source>
</evidence>
<keyword evidence="10" id="KW-1185">Reference proteome</keyword>
<name>A0ABN9WP41_9DINO</name>
<evidence type="ECO:0000259" key="8">
    <source>
        <dbReference type="Pfam" id="PF03188"/>
    </source>
</evidence>
<feature type="domain" description="Cytochrome b561" evidence="8">
    <location>
        <begin position="41"/>
        <end position="181"/>
    </location>
</feature>
<accession>A0ABN9WP41</accession>
<dbReference type="EMBL" id="CAUYUJ010018984">
    <property type="protein sequence ID" value="CAK0887779.1"/>
    <property type="molecule type" value="Genomic_DNA"/>
</dbReference>
<organism evidence="9 10">
    <name type="scientific">Prorocentrum cordatum</name>
    <dbReference type="NCBI Taxonomy" id="2364126"/>
    <lineage>
        <taxon>Eukaryota</taxon>
        <taxon>Sar</taxon>
        <taxon>Alveolata</taxon>
        <taxon>Dinophyceae</taxon>
        <taxon>Prorocentrales</taxon>
        <taxon>Prorocentraceae</taxon>
        <taxon>Prorocentrum</taxon>
    </lineage>
</organism>
<comment type="caution">
    <text evidence="9">The sequence shown here is derived from an EMBL/GenBank/DDBJ whole genome shotgun (WGS) entry which is preliminary data.</text>
</comment>
<evidence type="ECO:0000256" key="1">
    <source>
        <dbReference type="ARBA" id="ARBA00004370"/>
    </source>
</evidence>
<evidence type="ECO:0000256" key="7">
    <source>
        <dbReference type="SAM" id="Phobius"/>
    </source>
</evidence>
<dbReference type="InterPro" id="IPR006593">
    <property type="entry name" value="Cyt_b561/ferric_Rdtase_TM"/>
</dbReference>
<reference evidence="9" key="1">
    <citation type="submission" date="2023-10" db="EMBL/GenBank/DDBJ databases">
        <authorList>
            <person name="Chen Y."/>
            <person name="Shah S."/>
            <person name="Dougan E. K."/>
            <person name="Thang M."/>
            <person name="Chan C."/>
        </authorList>
    </citation>
    <scope>NUCLEOTIDE SEQUENCE [LARGE SCALE GENOMIC DNA]</scope>
</reference>
<comment type="subcellular location">
    <subcellularLocation>
        <location evidence="1">Membrane</location>
    </subcellularLocation>
</comment>
<evidence type="ECO:0000313" key="9">
    <source>
        <dbReference type="EMBL" id="CAK0887779.1"/>
    </source>
</evidence>
<dbReference type="Gene3D" id="1.20.120.1770">
    <property type="match status" value="1"/>
</dbReference>
<feature type="transmembrane region" description="Helical" evidence="7">
    <location>
        <begin position="165"/>
        <end position="187"/>
    </location>
</feature>
<feature type="transmembrane region" description="Helical" evidence="7">
    <location>
        <begin position="39"/>
        <end position="62"/>
    </location>
</feature>
<gene>
    <name evidence="9" type="ORF">PCOR1329_LOCUS68745</name>
</gene>
<dbReference type="Proteomes" id="UP001189429">
    <property type="component" value="Unassembled WGS sequence"/>
</dbReference>
<proteinExistence type="predicted"/>
<sequence>MAVGLDAVVTMCAVGVTITVCLGMWSSKMGTGLAMTVPFSWHPVLMTLGYASLMTLGRWAYLADPSEKLGTADLQGRRIVHRACMTLACMAALSGYAAIFYAHWPSRQYFGYGFVKGQWSEWRRVAHVYIGYTLLVLVAAQAHMGFQKYRTLQNGGPRIFTFHGYLGKGILVLSTAEILLATWFWAWGARMKAAVAVLAVACGLFGACAPRPLPEKAASDWSSLKNETEIAPAVVGGAV</sequence>
<keyword evidence="6 7" id="KW-0472">Membrane</keyword>
<dbReference type="Pfam" id="PF03188">
    <property type="entry name" value="Cytochrom_B561"/>
    <property type="match status" value="1"/>
</dbReference>
<evidence type="ECO:0000256" key="2">
    <source>
        <dbReference type="ARBA" id="ARBA00022448"/>
    </source>
</evidence>
<evidence type="ECO:0000313" key="10">
    <source>
        <dbReference type="Proteomes" id="UP001189429"/>
    </source>
</evidence>
<keyword evidence="5 7" id="KW-1133">Transmembrane helix</keyword>
<feature type="transmembrane region" description="Helical" evidence="7">
    <location>
        <begin position="124"/>
        <end position="144"/>
    </location>
</feature>